<keyword evidence="1" id="KW-0812">Transmembrane</keyword>
<dbReference type="PATRIC" id="fig|299146.4.peg.2132"/>
<organism evidence="2 3">
    <name type="scientific">Micromonospora narathiwatensis</name>
    <dbReference type="NCBI Taxonomy" id="299146"/>
    <lineage>
        <taxon>Bacteria</taxon>
        <taxon>Bacillati</taxon>
        <taxon>Actinomycetota</taxon>
        <taxon>Actinomycetes</taxon>
        <taxon>Micromonosporales</taxon>
        <taxon>Micromonosporaceae</taxon>
        <taxon>Micromonospora</taxon>
    </lineage>
</organism>
<evidence type="ECO:0000313" key="2">
    <source>
        <dbReference type="EMBL" id="SBT44423.1"/>
    </source>
</evidence>
<dbReference type="OrthoDB" id="5183513at2"/>
<reference evidence="2 3" key="1">
    <citation type="submission" date="2016-06" db="EMBL/GenBank/DDBJ databases">
        <authorList>
            <person name="Kjaerup R.B."/>
            <person name="Dalgaard T.S."/>
            <person name="Juul-Madsen H.R."/>
        </authorList>
    </citation>
    <scope>NUCLEOTIDE SEQUENCE [LARGE SCALE GENOMIC DNA]</scope>
    <source>
        <strain evidence="2 3">DSM 45248</strain>
    </source>
</reference>
<feature type="transmembrane region" description="Helical" evidence="1">
    <location>
        <begin position="114"/>
        <end position="137"/>
    </location>
</feature>
<dbReference type="RefSeq" id="WP_091193845.1">
    <property type="nucleotide sequence ID" value="NZ_LT594324.1"/>
</dbReference>
<evidence type="ECO:0000256" key="1">
    <source>
        <dbReference type="SAM" id="Phobius"/>
    </source>
</evidence>
<sequence length="489" mass="50950">MTAAHPAPVPTRAAPDSPRRLDAAGRLLRLELRRNAMLWMLPLTAALFWLVNHRQSMAYPPLWNVRAMTMQTTAVAVLAPTVVGAAAWTGSREGRHGLADLVVGTARPRWARQLAAWAATTGWAIVAYLGCVAAVYGATAWQGAWGGPLWWPAVVGAASVPAFAALGFAAGALRPSRFTPPLVAVGAFLALELGAQFIHGDRSYWQISPLVAGPWEIGPNEGAAIFHPYLPDLPIAQVIFLAGLTAALLGVLGLPVGSGGRWLLRCAVVITAVGLLAAGSAVALAGTGRLGAHGMISIPALHDPADDRPIRYTPVCSNTPIPVCLHPAYSFELSVVADALEPVLDEVAGLPGAPVRIEQVAANYAQGADNTVEVRADVPSSSGATPVLHLLLPNQLPGPHLTGRELAATVATQTGHEIVASVVGAGRRPTSAQQAVTAAILKTFATEPDAQIAAAAQRFAALPSDARRAWLREHLAALRAGHITLAQLP</sequence>
<dbReference type="EMBL" id="LT594324">
    <property type="protein sequence ID" value="SBT44423.1"/>
    <property type="molecule type" value="Genomic_DNA"/>
</dbReference>
<keyword evidence="1" id="KW-1133">Transmembrane helix</keyword>
<feature type="transmembrane region" description="Helical" evidence="1">
    <location>
        <begin position="262"/>
        <end position="285"/>
    </location>
</feature>
<feature type="transmembrane region" description="Helical" evidence="1">
    <location>
        <begin position="182"/>
        <end position="199"/>
    </location>
</feature>
<name>A0A1A8ZKP7_9ACTN</name>
<evidence type="ECO:0000313" key="3">
    <source>
        <dbReference type="Proteomes" id="UP000198765"/>
    </source>
</evidence>
<feature type="transmembrane region" description="Helical" evidence="1">
    <location>
        <begin position="72"/>
        <end position="90"/>
    </location>
</feature>
<dbReference type="Proteomes" id="UP000198765">
    <property type="component" value="Chromosome I"/>
</dbReference>
<dbReference type="AlphaFoldDB" id="A0A1A8ZKP7"/>
<feature type="transmembrane region" description="Helical" evidence="1">
    <location>
        <begin position="36"/>
        <end position="52"/>
    </location>
</feature>
<evidence type="ECO:0008006" key="4">
    <source>
        <dbReference type="Google" id="ProtNLM"/>
    </source>
</evidence>
<feature type="transmembrane region" description="Helical" evidence="1">
    <location>
        <begin position="235"/>
        <end position="255"/>
    </location>
</feature>
<protein>
    <recommendedName>
        <fullName evidence="4">ABC-type transport system involved in multi-copper enzyme maturation, permease component</fullName>
    </recommendedName>
</protein>
<proteinExistence type="predicted"/>
<keyword evidence="1" id="KW-0472">Membrane</keyword>
<gene>
    <name evidence="2" type="ORF">GA0070621_2064</name>
</gene>
<accession>A0A1A8ZKP7</accession>
<feature type="transmembrane region" description="Helical" evidence="1">
    <location>
        <begin position="149"/>
        <end position="170"/>
    </location>
</feature>
<keyword evidence="3" id="KW-1185">Reference proteome</keyword>